<evidence type="ECO:0000313" key="2">
    <source>
        <dbReference type="Proteomes" id="UP000238479"/>
    </source>
</evidence>
<evidence type="ECO:0000313" key="1">
    <source>
        <dbReference type="EMBL" id="PRQ31271.1"/>
    </source>
</evidence>
<proteinExistence type="predicted"/>
<keyword evidence="2" id="KW-1185">Reference proteome</keyword>
<name>A0A2P6QAR2_ROSCH</name>
<sequence length="56" mass="6944">MHKTQVNEPNKECIHHLQKSTVSDWQQSWIFFFSLFFWIQNYNVEIDIKRSNLQCR</sequence>
<gene>
    <name evidence="1" type="ORF">RchiOBHm_Chr5g0033641</name>
</gene>
<organism evidence="1 2">
    <name type="scientific">Rosa chinensis</name>
    <name type="common">China rose</name>
    <dbReference type="NCBI Taxonomy" id="74649"/>
    <lineage>
        <taxon>Eukaryota</taxon>
        <taxon>Viridiplantae</taxon>
        <taxon>Streptophyta</taxon>
        <taxon>Embryophyta</taxon>
        <taxon>Tracheophyta</taxon>
        <taxon>Spermatophyta</taxon>
        <taxon>Magnoliopsida</taxon>
        <taxon>eudicotyledons</taxon>
        <taxon>Gunneridae</taxon>
        <taxon>Pentapetalae</taxon>
        <taxon>rosids</taxon>
        <taxon>fabids</taxon>
        <taxon>Rosales</taxon>
        <taxon>Rosaceae</taxon>
        <taxon>Rosoideae</taxon>
        <taxon>Rosoideae incertae sedis</taxon>
        <taxon>Rosa</taxon>
    </lineage>
</organism>
<dbReference type="Gramene" id="PRQ31271">
    <property type="protein sequence ID" value="PRQ31271"/>
    <property type="gene ID" value="RchiOBHm_Chr5g0033641"/>
</dbReference>
<accession>A0A2P6QAR2</accession>
<dbReference type="Proteomes" id="UP000238479">
    <property type="component" value="Chromosome 5"/>
</dbReference>
<protein>
    <submittedName>
        <fullName evidence="1">Uncharacterized protein</fullName>
    </submittedName>
</protein>
<comment type="caution">
    <text evidence="1">The sequence shown here is derived from an EMBL/GenBank/DDBJ whole genome shotgun (WGS) entry which is preliminary data.</text>
</comment>
<dbReference type="EMBL" id="PDCK01000043">
    <property type="protein sequence ID" value="PRQ31271.1"/>
    <property type="molecule type" value="Genomic_DNA"/>
</dbReference>
<reference evidence="1 2" key="1">
    <citation type="journal article" date="2018" name="Nat. Genet.">
        <title>The Rosa genome provides new insights in the design of modern roses.</title>
        <authorList>
            <person name="Bendahmane M."/>
        </authorList>
    </citation>
    <scope>NUCLEOTIDE SEQUENCE [LARGE SCALE GENOMIC DNA]</scope>
    <source>
        <strain evidence="2">cv. Old Blush</strain>
    </source>
</reference>
<dbReference type="AlphaFoldDB" id="A0A2P6QAR2"/>